<accession>A0A381V6L9</accession>
<organism evidence="2">
    <name type="scientific">marine metagenome</name>
    <dbReference type="NCBI Taxonomy" id="408172"/>
    <lineage>
        <taxon>unclassified sequences</taxon>
        <taxon>metagenomes</taxon>
        <taxon>ecological metagenomes</taxon>
    </lineage>
</organism>
<feature type="non-terminal residue" evidence="2">
    <location>
        <position position="1"/>
    </location>
</feature>
<reference evidence="2" key="1">
    <citation type="submission" date="2018-05" db="EMBL/GenBank/DDBJ databases">
        <authorList>
            <person name="Lanie J.A."/>
            <person name="Ng W.-L."/>
            <person name="Kazmierczak K.M."/>
            <person name="Andrzejewski T.M."/>
            <person name="Davidsen T.M."/>
            <person name="Wayne K.J."/>
            <person name="Tettelin H."/>
            <person name="Glass J.I."/>
            <person name="Rusch D."/>
            <person name="Podicherti R."/>
            <person name="Tsui H.-C.T."/>
            <person name="Winkler M.E."/>
        </authorList>
    </citation>
    <scope>NUCLEOTIDE SEQUENCE</scope>
</reference>
<dbReference type="SUPFAM" id="SSF64182">
    <property type="entry name" value="DHH phosphoesterases"/>
    <property type="match status" value="1"/>
</dbReference>
<feature type="domain" description="DDH" evidence="1">
    <location>
        <begin position="9"/>
        <end position="145"/>
    </location>
</feature>
<sequence length="255" mass="27965">VIENQERFLLTSHARPDGDAIGSQLAMAFALKQLNKRVRIINCDPTPDLYCAFPGVQDIEISATAKGNFDALVVMECSNLGRPGLEELQGNYTINIDHHLGNENYGDINWIDETAAACGEMVFDLIRFLGITITHDIATHLYLATLTDTGSFHYGNITARTFEMCRQLVEAGVNPSSIARKIFDSGTRGRLKLVGAILNKMDLEASDRLAVIYLNDEIMNETGGSEDDLEGLVNIPLSAEVVQAVAFFKDLEGQP</sequence>
<dbReference type="PANTHER" id="PTHR47618:SF1">
    <property type="entry name" value="BIFUNCTIONAL OLIGORIBONUCLEASE AND PAP PHOSPHATASE NRNA"/>
    <property type="match status" value="1"/>
</dbReference>
<protein>
    <recommendedName>
        <fullName evidence="1">DDH domain-containing protein</fullName>
    </recommendedName>
</protein>
<dbReference type="InterPro" id="IPR051319">
    <property type="entry name" value="Oligoribo/pAp-PDE_c-di-AMP_PDE"/>
</dbReference>
<proteinExistence type="predicted"/>
<evidence type="ECO:0000259" key="1">
    <source>
        <dbReference type="Pfam" id="PF01368"/>
    </source>
</evidence>
<name>A0A381V6L9_9ZZZZ</name>
<dbReference type="Pfam" id="PF01368">
    <property type="entry name" value="DHH"/>
    <property type="match status" value="1"/>
</dbReference>
<dbReference type="Gene3D" id="3.10.310.30">
    <property type="match status" value="1"/>
</dbReference>
<dbReference type="AlphaFoldDB" id="A0A381V6L9"/>
<feature type="non-terminal residue" evidence="2">
    <location>
        <position position="255"/>
    </location>
</feature>
<dbReference type="InterPro" id="IPR001667">
    <property type="entry name" value="DDH_dom"/>
</dbReference>
<dbReference type="Gene3D" id="3.90.1640.10">
    <property type="entry name" value="inorganic pyrophosphatase (n-terminal core)"/>
    <property type="match status" value="1"/>
</dbReference>
<dbReference type="PANTHER" id="PTHR47618">
    <property type="entry name" value="BIFUNCTIONAL OLIGORIBONUCLEASE AND PAP PHOSPHATASE NRNA"/>
    <property type="match status" value="1"/>
</dbReference>
<dbReference type="InterPro" id="IPR038763">
    <property type="entry name" value="DHH_sf"/>
</dbReference>
<evidence type="ECO:0000313" key="2">
    <source>
        <dbReference type="EMBL" id="SVA34933.1"/>
    </source>
</evidence>
<dbReference type="EMBL" id="UINC01007756">
    <property type="protein sequence ID" value="SVA34933.1"/>
    <property type="molecule type" value="Genomic_DNA"/>
</dbReference>
<gene>
    <name evidence="2" type="ORF">METZ01_LOCUS87787</name>
</gene>